<dbReference type="Gene3D" id="3.80.10.10">
    <property type="entry name" value="Ribonuclease Inhibitor"/>
    <property type="match status" value="1"/>
</dbReference>
<dbReference type="OrthoDB" id="18598at2759"/>
<reference evidence="1" key="1">
    <citation type="submission" date="2007-07" db="EMBL/GenBank/DDBJ databases">
        <title>PCAP assembly of the Caenorhabditis remanei genome.</title>
        <authorList>
            <consortium name="The Caenorhabditis remanei Sequencing Consortium"/>
            <person name="Wilson R.K."/>
        </authorList>
    </citation>
    <scope>NUCLEOTIDE SEQUENCE [LARGE SCALE GENOMIC DNA]</scope>
    <source>
        <strain evidence="1">PB4641</strain>
    </source>
</reference>
<proteinExistence type="predicted"/>
<evidence type="ECO:0000313" key="1">
    <source>
        <dbReference type="EMBL" id="EFO99618.1"/>
    </source>
</evidence>
<keyword evidence="2" id="KW-1185">Reference proteome</keyword>
<dbReference type="InterPro" id="IPR051279">
    <property type="entry name" value="PP1-Reg/Actin-Interact_Protein"/>
</dbReference>
<name>E3NVW4_CAERE</name>
<protein>
    <submittedName>
        <fullName evidence="1">Uncharacterized protein</fullName>
    </submittedName>
</protein>
<dbReference type="GO" id="GO:0030027">
    <property type="term" value="C:lamellipodium"/>
    <property type="evidence" value="ECO:0007669"/>
    <property type="project" value="TreeGrafter"/>
</dbReference>
<organism evidence="2">
    <name type="scientific">Caenorhabditis remanei</name>
    <name type="common">Caenorhabditis vulgaris</name>
    <dbReference type="NCBI Taxonomy" id="31234"/>
    <lineage>
        <taxon>Eukaryota</taxon>
        <taxon>Metazoa</taxon>
        <taxon>Ecdysozoa</taxon>
        <taxon>Nematoda</taxon>
        <taxon>Chromadorea</taxon>
        <taxon>Rhabditida</taxon>
        <taxon>Rhabditina</taxon>
        <taxon>Rhabditomorpha</taxon>
        <taxon>Rhabditoidea</taxon>
        <taxon>Rhabditidae</taxon>
        <taxon>Peloderinae</taxon>
        <taxon>Caenorhabditis</taxon>
    </lineage>
</organism>
<dbReference type="HOGENOM" id="CLU_1742273_0_0_1"/>
<accession>E3NVW4</accession>
<dbReference type="InParanoid" id="E3NVW4"/>
<evidence type="ECO:0000313" key="2">
    <source>
        <dbReference type="Proteomes" id="UP000008281"/>
    </source>
</evidence>
<dbReference type="PANTHER" id="PTHR24112">
    <property type="entry name" value="LEUCINE-RICH REPEAT, ISOFORM F-RELATED"/>
    <property type="match status" value="1"/>
</dbReference>
<dbReference type="PANTHER" id="PTHR24112:SF66">
    <property type="entry name" value="LEUCINE-RICH REPEAT, ISOFORM F"/>
    <property type="match status" value="1"/>
</dbReference>
<dbReference type="EMBL" id="DS271187">
    <property type="protein sequence ID" value="EFO99618.1"/>
    <property type="molecule type" value="Genomic_DNA"/>
</dbReference>
<gene>
    <name evidence="1" type="ORF">CRE_04484</name>
</gene>
<dbReference type="Proteomes" id="UP000008281">
    <property type="component" value="Unassembled WGS sequence"/>
</dbReference>
<dbReference type="OMA" id="LEYTSWF"/>
<dbReference type="STRING" id="31234.E3NVW4"/>
<dbReference type="SUPFAM" id="SSF52047">
    <property type="entry name" value="RNI-like"/>
    <property type="match status" value="1"/>
</dbReference>
<dbReference type="InterPro" id="IPR032675">
    <property type="entry name" value="LRR_dom_sf"/>
</dbReference>
<dbReference type="eggNOG" id="KOG4242">
    <property type="taxonomic scope" value="Eukaryota"/>
</dbReference>
<dbReference type="GO" id="GO:0034315">
    <property type="term" value="P:regulation of Arp2/3 complex-mediated actin nucleation"/>
    <property type="evidence" value="ECO:0007669"/>
    <property type="project" value="TreeGrafter"/>
</dbReference>
<dbReference type="GO" id="GO:0005886">
    <property type="term" value="C:plasma membrane"/>
    <property type="evidence" value="ECO:0007669"/>
    <property type="project" value="TreeGrafter"/>
</dbReference>
<dbReference type="AlphaFoldDB" id="E3NVW4"/>
<dbReference type="GO" id="GO:0016477">
    <property type="term" value="P:cell migration"/>
    <property type="evidence" value="ECO:0007669"/>
    <property type="project" value="TreeGrafter"/>
</dbReference>
<sequence>MSMSRSTIQELCDFVQRTYLPTSIDVNPASLYTEFSTLPAASPRPCHSFRRTYAALCDFYDQPYREEVSWDVEKIYTANKLKDLKIDDFSHLLPKDLLPIVGVLQYSSYFTGLICDGVRVSSEVIDVVLSVIRKSHNLRKLQLRSCALPK</sequence>